<feature type="region of interest" description="Disordered" evidence="1">
    <location>
        <begin position="190"/>
        <end position="216"/>
    </location>
</feature>
<comment type="caution">
    <text evidence="2">The sequence shown here is derived from an EMBL/GenBank/DDBJ whole genome shotgun (WGS) entry which is preliminary data.</text>
</comment>
<dbReference type="Proteomes" id="UP000646548">
    <property type="component" value="Unassembled WGS sequence"/>
</dbReference>
<organism evidence="2 3">
    <name type="scientific">Oryzias melastigma</name>
    <name type="common">Marine medaka</name>
    <dbReference type="NCBI Taxonomy" id="30732"/>
    <lineage>
        <taxon>Eukaryota</taxon>
        <taxon>Metazoa</taxon>
        <taxon>Chordata</taxon>
        <taxon>Craniata</taxon>
        <taxon>Vertebrata</taxon>
        <taxon>Euteleostomi</taxon>
        <taxon>Actinopterygii</taxon>
        <taxon>Neopterygii</taxon>
        <taxon>Teleostei</taxon>
        <taxon>Neoteleostei</taxon>
        <taxon>Acanthomorphata</taxon>
        <taxon>Ovalentaria</taxon>
        <taxon>Atherinomorphae</taxon>
        <taxon>Beloniformes</taxon>
        <taxon>Adrianichthyidae</taxon>
        <taxon>Oryziinae</taxon>
        <taxon>Oryzias</taxon>
    </lineage>
</organism>
<reference evidence="2" key="1">
    <citation type="journal article" name="BMC Genomics">
        <title>Long-read sequencing and de novo genome assembly of marine medaka (Oryzias melastigma).</title>
        <authorList>
            <person name="Liang P."/>
            <person name="Saqib H.S.A."/>
            <person name="Ni X."/>
            <person name="Shen Y."/>
        </authorList>
    </citation>
    <scope>NUCLEOTIDE SEQUENCE</scope>
    <source>
        <strain evidence="2">Bigg-433</strain>
    </source>
</reference>
<sequence length="276" mass="30642">MYRTVSMLIRGALGVPVSFLSVQVFAFSVWDFSRTLKNENSNSVPVMLDHRRRRVGLTSIHLNPDPSALWRLCGAKQHQEMFHTGSSGLHQLVAIVFCPGQSFQASSLDLQVPSPRVRLRVLFFWEFQESRAPWLPGDAVSIRPRSVCVSCFLLVSGSLRTNAFTTPAVWRKAEAMQAINLKPFKVKSRWTPAEKPPGMEKVHRTEERDEAGVGGTTASRHVRMAVRGTEGVWTSGRSTAHALGCADIQQALFWTARSEGLFGPGSTEEVEMLTSC</sequence>
<evidence type="ECO:0000256" key="1">
    <source>
        <dbReference type="SAM" id="MobiDB-lite"/>
    </source>
</evidence>
<feature type="compositionally biased region" description="Basic and acidic residues" evidence="1">
    <location>
        <begin position="197"/>
        <end position="211"/>
    </location>
</feature>
<evidence type="ECO:0000313" key="2">
    <source>
        <dbReference type="EMBL" id="KAF6739506.1"/>
    </source>
</evidence>
<name>A0A834FT64_ORYME</name>
<accession>A0A834FT64</accession>
<gene>
    <name evidence="2" type="ORF">FQA47_020090</name>
</gene>
<proteinExistence type="predicted"/>
<protein>
    <submittedName>
        <fullName evidence="2">Uncharacterized protein</fullName>
    </submittedName>
</protein>
<dbReference type="EMBL" id="WKFB01000005">
    <property type="protein sequence ID" value="KAF6739506.1"/>
    <property type="molecule type" value="Genomic_DNA"/>
</dbReference>
<evidence type="ECO:0000313" key="3">
    <source>
        <dbReference type="Proteomes" id="UP000646548"/>
    </source>
</evidence>
<dbReference type="AlphaFoldDB" id="A0A834FT64"/>